<keyword evidence="5" id="KW-1185">Reference proteome</keyword>
<feature type="region of interest" description="Disordered" evidence="2">
    <location>
        <begin position="771"/>
        <end position="799"/>
    </location>
</feature>
<feature type="domain" description="Reverse transcriptase Ty1/copia-type" evidence="3">
    <location>
        <begin position="1302"/>
        <end position="1470"/>
    </location>
</feature>
<dbReference type="EMBL" id="CAXAMN010028495">
    <property type="protein sequence ID" value="CAK9116734.1"/>
    <property type="molecule type" value="Genomic_DNA"/>
</dbReference>
<dbReference type="Gene3D" id="3.90.228.10">
    <property type="match status" value="1"/>
</dbReference>
<feature type="coiled-coil region" evidence="1">
    <location>
        <begin position="165"/>
        <end position="212"/>
    </location>
</feature>
<evidence type="ECO:0000256" key="2">
    <source>
        <dbReference type="SAM" id="MobiDB-lite"/>
    </source>
</evidence>
<dbReference type="Proteomes" id="UP001642484">
    <property type="component" value="Unassembled WGS sequence"/>
</dbReference>
<feature type="region of interest" description="Disordered" evidence="2">
    <location>
        <begin position="224"/>
        <end position="245"/>
    </location>
</feature>
<evidence type="ECO:0000259" key="3">
    <source>
        <dbReference type="Pfam" id="PF07727"/>
    </source>
</evidence>
<organism evidence="4 5">
    <name type="scientific">Durusdinium trenchii</name>
    <dbReference type="NCBI Taxonomy" id="1381693"/>
    <lineage>
        <taxon>Eukaryota</taxon>
        <taxon>Sar</taxon>
        <taxon>Alveolata</taxon>
        <taxon>Dinophyceae</taxon>
        <taxon>Suessiales</taxon>
        <taxon>Symbiodiniaceae</taxon>
        <taxon>Durusdinium</taxon>
    </lineage>
</organism>
<reference evidence="4 5" key="1">
    <citation type="submission" date="2024-02" db="EMBL/GenBank/DDBJ databases">
        <authorList>
            <person name="Chen Y."/>
            <person name="Shah S."/>
            <person name="Dougan E. K."/>
            <person name="Thang M."/>
            <person name="Chan C."/>
        </authorList>
    </citation>
    <scope>NUCLEOTIDE SEQUENCE [LARGE SCALE GENOMIC DNA]</scope>
</reference>
<accession>A0ABP0SX99</accession>
<evidence type="ECO:0000313" key="5">
    <source>
        <dbReference type="Proteomes" id="UP001642484"/>
    </source>
</evidence>
<proteinExistence type="predicted"/>
<dbReference type="InterPro" id="IPR013103">
    <property type="entry name" value="RVT_2"/>
</dbReference>
<gene>
    <name evidence="4" type="ORF">CCMP2556_LOCUS54237</name>
</gene>
<evidence type="ECO:0000256" key="1">
    <source>
        <dbReference type="SAM" id="Coils"/>
    </source>
</evidence>
<protein>
    <recommendedName>
        <fullName evidence="3">Reverse transcriptase Ty1/copia-type domain-containing protein</fullName>
    </recommendedName>
</protein>
<dbReference type="Pfam" id="PF07727">
    <property type="entry name" value="RVT_2"/>
    <property type="match status" value="1"/>
</dbReference>
<comment type="caution">
    <text evidence="4">The sequence shown here is derived from an EMBL/GenBank/DDBJ whole genome shotgun (WGS) entry which is preliminary data.</text>
</comment>
<name>A0ABP0SX99_9DINO</name>
<sequence>MATNAEESGTSSWYRVPTWSGNPAEWRQFRREMNWWIASLDVESCKKFNVAARWALRQHGVVRARCEEFDPAELAGAVEESMEDPDTKEKVILTAADPFAGLHKLMAALEATVGKSSLDRKGPPPRQALVIEPQDDEFNGHELEEEAELIPADEAESSPVPQSLEEVLQAEAECLASEIQELEEQGCEPAMLDDLESGLEQAAESLVTMREARSRIAEVKKDRGYGKASSYAPKTKPHGNQVPRQKANTKCFDCGEPGHWAGDAACSKPGAGLGKPKGRGKGIGPPPAAKQVRVTEALNTEHLPEEPLLEEASTGHEVLMVTTDTFQLSLSEVLAQSNELVAPNPRLASDKRFVGALDSACNRTCAGSSWLRWYLESLKEAPQAVQDLVLQVPEDELFRFGNGGTKKSNVRYRLPMMVGSTLIVVWVSIVPVASLGLLLGRDFLSGIGAVMSFARKKIRADLVNGGELLDMGQLAAGHFTLPMRPTTSWKCPGTQRWRSFGQDGVVEMQLSSLEWWQKRLQFRLSHFEDVAPPSTTSHEHLVTESSMSAMAQAMKDQMASPVIVHDMTEETSRTIGRWRRMILRLRAKADWRAHGLLLWLLQRPQLRYAPFPYPSIQHVKQWEDQAVAMTLQQPKAIMHSHWQRGRVNQVYTAKNLLELGQFRNRVGLQFAFMEDVLLQGMLAARANKGVASQLKKEAIQEAQIEAKTLSLKGEREEAARQLIGPKGGLPSLKADLVRLATLLQVPVEPKMTIEQLKLACKPVVNELMQKPKSHTGATSSTDPPMIGVKAKPKPSTAPPAMEAARRLDAQQSLSVQDVHELMAAQDQKFQTMLNQVLQHVTTQPAPKAWCGHPMLSGWDRPDAEMPEGEYGWSQAEIQQMNGSLSDLASNPWRLRQDVKPGQAQLISQAWDQHCRDRRLVSLSAKEVNEIYEMDWDDCLTKAQKDVFVTSVLLGSNEALFSENEALVNAEVPENDKRNPNVNKFKNDSGKFVKPKSLVGEVYTTTERVTKAAKQRGHVTGTPLSFETGWNFLRSLDREVARKLLAKEVPFFLVIAFSCSFWSILLNLNPPKDYERRLEEALTLLRFALQLARDRRVRGHHFVLENPQSSRAWTLEEMKKALHELEETRFYIVRAIDFVSRLQMAELVDHKSSDRGIIRALVKSHSVYGRDDVDICVQEAVAAYNGDMMDSGVAIRETARLAMLRMMTLTYQLLLNQSFQWWPENQVTYLLYALKKWLRECPELCAAAEVLAVLTARKEKNWNSLTEFEKKEFRAAAQKGWFVMVDKNDGLRTEKNQLPLLANARLVVPGYQDISAYGIRCDAPTASRTSQHLLLAYTASLQWTLWSADIKSAFLKGEEFGPEERVLYLANIKTKHADEPTLPFSSFGLCRVKKGIFGLADSPRRWYQRLNKAVLKRGWKLSALDNAMWMLWSNDGSTLEGIMISHVDDFLMGGNSRAQGTLESLGAELGFGSISSQSFVYCGKKIEQLPDGTISVTMDEYHSNLQPVRIAPDRKKKPETPLCPSEHKQLRAVLGSLQWLVAQIRYDVAFQLSSLQGESAHPTIGTLLRANQLVRKVKENPNFALKFRPMNLKDAGIVVVSDASLGNMTKAGTAQGESLEKVYSQASYYVLLADRKLLDGQPGQFAILDARSHRLQRVCRSTFAAELMGIEEAMDAGQYCRGVVAEACGHPLDKKPFELSTDSISMVIVTDSKDAYDKSSSSTPSYGSQKSLAFTIAWIHTMLARSNTMIRWTSTENLFVDCGTKEMDNAQLLRIMDECRWCISYSPSFVKQSSKGKSAKKVVLTDVRSDLGEPFESTDPIFGHVMKLSKQAGWHRVSDDLAIHVCLNARSYRTPEPRFKQAELPFRTTFACFEGAHALQWRRLEDGVKMSELRNVRGPLGLNAAILVTCFSRVFRIESSSAWAMYTARRSAILRGRRHSDEFPRVLPNLGEELDPRANEQILLYGTTVEMAELTQLNAQVPDTPDCPRHVLLRRFGGGAQFCDRGFLAHEQATEAGYNKENLDSPWAVLVCRVLLGRSLIHNGQHAGPRLHREWGSGMYSSITIQLDRHREFLLPPDVRAGAYPEYVVILR</sequence>
<evidence type="ECO:0000313" key="4">
    <source>
        <dbReference type="EMBL" id="CAK9116734.1"/>
    </source>
</evidence>
<keyword evidence="1" id="KW-0175">Coiled coil</keyword>